<evidence type="ECO:0000313" key="3">
    <source>
        <dbReference type="Proteomes" id="UP000007813"/>
    </source>
</evidence>
<accession>J3JD15</accession>
<gene>
    <name evidence="2" type="ORF">HSB1_44800</name>
</gene>
<organism evidence="2 3">
    <name type="scientific">Halogranum salarium B-1</name>
    <dbReference type="NCBI Taxonomy" id="1210908"/>
    <lineage>
        <taxon>Archaea</taxon>
        <taxon>Methanobacteriati</taxon>
        <taxon>Methanobacteriota</taxon>
        <taxon>Stenosarchaea group</taxon>
        <taxon>Halobacteria</taxon>
        <taxon>Halobacteriales</taxon>
        <taxon>Haloferacaceae</taxon>
    </lineage>
</organism>
<comment type="caution">
    <text evidence="2">The sequence shown here is derived from an EMBL/GenBank/DDBJ whole genome shotgun (WGS) entry which is preliminary data.</text>
</comment>
<dbReference type="AlphaFoldDB" id="J3JD15"/>
<sequence>MGFVTVDERATRPSGGYVPVELPELPELPDPRDSRTLVPSRSKSQFGQQRTDS</sequence>
<dbReference type="EMBL" id="ALJD01000016">
    <property type="protein sequence ID" value="EJN57094.1"/>
    <property type="molecule type" value="Genomic_DNA"/>
</dbReference>
<feature type="compositionally biased region" description="Basic and acidic residues" evidence="1">
    <location>
        <begin position="1"/>
        <end position="11"/>
    </location>
</feature>
<feature type="compositionally biased region" description="Polar residues" evidence="1">
    <location>
        <begin position="37"/>
        <end position="53"/>
    </location>
</feature>
<dbReference type="Proteomes" id="UP000007813">
    <property type="component" value="Unassembled WGS sequence"/>
</dbReference>
<evidence type="ECO:0000313" key="2">
    <source>
        <dbReference type="EMBL" id="EJN57094.1"/>
    </source>
</evidence>
<evidence type="ECO:0000256" key="1">
    <source>
        <dbReference type="SAM" id="MobiDB-lite"/>
    </source>
</evidence>
<feature type="region of interest" description="Disordered" evidence="1">
    <location>
        <begin position="1"/>
        <end position="53"/>
    </location>
</feature>
<proteinExistence type="predicted"/>
<reference evidence="2 3" key="1">
    <citation type="journal article" date="2012" name="J. Bacteriol.">
        <title>Draft Genome Sequence of the Extremely Halophilic Archaeon Halogranum salarium B-1T.</title>
        <authorList>
            <person name="Kim K.K."/>
            <person name="Lee K.C."/>
            <person name="Lee J.S."/>
        </authorList>
    </citation>
    <scope>NUCLEOTIDE SEQUENCE [LARGE SCALE GENOMIC DNA]</scope>
    <source>
        <strain evidence="2 3">B-1</strain>
    </source>
</reference>
<name>J3JD15_9EURY</name>
<protein>
    <submittedName>
        <fullName evidence="2">Uncharacterized protein</fullName>
    </submittedName>
</protein>